<dbReference type="PANTHER" id="PTHR30465">
    <property type="entry name" value="INNER MEMBRANE ABC TRANSPORTER"/>
    <property type="match status" value="1"/>
</dbReference>
<dbReference type="PANTHER" id="PTHR30465:SF0">
    <property type="entry name" value="OLIGOPEPTIDE TRANSPORT SYSTEM PERMEASE PROTEIN APPB"/>
    <property type="match status" value="1"/>
</dbReference>
<evidence type="ECO:0000313" key="10">
    <source>
        <dbReference type="Proteomes" id="UP001622612"/>
    </source>
</evidence>
<evidence type="ECO:0000256" key="7">
    <source>
        <dbReference type="RuleBase" id="RU363032"/>
    </source>
</evidence>
<evidence type="ECO:0000256" key="6">
    <source>
        <dbReference type="ARBA" id="ARBA00023136"/>
    </source>
</evidence>
<feature type="transmembrane region" description="Helical" evidence="7">
    <location>
        <begin position="230"/>
        <end position="248"/>
    </location>
</feature>
<feature type="transmembrane region" description="Helical" evidence="7">
    <location>
        <begin position="167"/>
        <end position="184"/>
    </location>
</feature>
<evidence type="ECO:0000256" key="3">
    <source>
        <dbReference type="ARBA" id="ARBA00022475"/>
    </source>
</evidence>
<feature type="transmembrane region" description="Helical" evidence="7">
    <location>
        <begin position="268"/>
        <end position="291"/>
    </location>
</feature>
<dbReference type="Proteomes" id="UP001622612">
    <property type="component" value="Chromosome"/>
</dbReference>
<keyword evidence="6 7" id="KW-0472">Membrane</keyword>
<feature type="domain" description="ABC transmembrane type-1" evidence="8">
    <location>
        <begin position="88"/>
        <end position="292"/>
    </location>
</feature>
<dbReference type="EMBL" id="CP088155">
    <property type="protein sequence ID" value="WYM97343.1"/>
    <property type="molecule type" value="Genomic_DNA"/>
</dbReference>
<keyword evidence="5 7" id="KW-1133">Transmembrane helix</keyword>
<keyword evidence="3" id="KW-1003">Cell membrane</keyword>
<evidence type="ECO:0000313" key="9">
    <source>
        <dbReference type="EMBL" id="WYM97343.1"/>
    </source>
</evidence>
<dbReference type="Pfam" id="PF00528">
    <property type="entry name" value="BPD_transp_1"/>
    <property type="match status" value="1"/>
</dbReference>
<comment type="similarity">
    <text evidence="7">Belongs to the binding-protein-dependent transport system permease family.</text>
</comment>
<name>A0ABZ2TLK6_9BACT</name>
<dbReference type="InterPro" id="IPR000515">
    <property type="entry name" value="MetI-like"/>
</dbReference>
<dbReference type="SUPFAM" id="SSF161098">
    <property type="entry name" value="MetI-like"/>
    <property type="match status" value="1"/>
</dbReference>
<feature type="transmembrane region" description="Helical" evidence="7">
    <location>
        <begin position="90"/>
        <end position="112"/>
    </location>
</feature>
<evidence type="ECO:0000256" key="4">
    <source>
        <dbReference type="ARBA" id="ARBA00022692"/>
    </source>
</evidence>
<feature type="transmembrane region" description="Helical" evidence="7">
    <location>
        <begin position="12"/>
        <end position="32"/>
    </location>
</feature>
<accession>A0ABZ2TLK6</accession>
<reference evidence="9" key="1">
    <citation type="submission" date="2021-11" db="EMBL/GenBank/DDBJ databases">
        <title>The first genome sequence of unculturable Mycoplasma faucium obtained by de novo assembly of metagenomic reads.</title>
        <authorList>
            <person name="Sabat A.J."/>
            <person name="Bathoorn E."/>
            <person name="Akkerboom V."/>
            <person name="Friedrich A.W."/>
        </authorList>
    </citation>
    <scope>NUCLEOTIDE SEQUENCE [LARGE SCALE GENOMIC DNA]</scope>
    <source>
        <strain evidence="9">UMCG-MFM1</strain>
    </source>
</reference>
<evidence type="ECO:0000259" key="8">
    <source>
        <dbReference type="PROSITE" id="PS50928"/>
    </source>
</evidence>
<dbReference type="InterPro" id="IPR035906">
    <property type="entry name" value="MetI-like_sf"/>
</dbReference>
<dbReference type="RefSeq" id="WP_405311742.1">
    <property type="nucleotide sequence ID" value="NZ_CP088155.1"/>
</dbReference>
<sequence>MKAKRIISRLAIYILILILSIIIIFFAINILFQKQINKNLAVYTNIEKNLINRFFIWIKNFFTNWGKIYNYEINLNNKTIFFLYFSQFKWTILLTSLIFICGLIIGNILGIYSGYNFNKSLDIISNIIIAFLTSLPIIIIAIFALLLSHKFKYPSQFINESPLSFESLLVPILISSFGTISLYFSRSRKITKEVAISEYYLFAKSLGFSKKQLLQRVLLKKLIINELQTLVPYYIFLFSLSLIIERIFSIPGQSIFLTYSFKYAEIDLILFFFTFNLIFLLFTKFIIANILDKLNPLQKRYYINDLIFVNRKLRLVHE</sequence>
<keyword evidence="10" id="KW-1185">Reference proteome</keyword>
<evidence type="ECO:0000256" key="1">
    <source>
        <dbReference type="ARBA" id="ARBA00004651"/>
    </source>
</evidence>
<proteinExistence type="inferred from homology"/>
<dbReference type="PROSITE" id="PS50928">
    <property type="entry name" value="ABC_TM1"/>
    <property type="match status" value="1"/>
</dbReference>
<keyword evidence="2 7" id="KW-0813">Transport</keyword>
<protein>
    <submittedName>
        <fullName evidence="9">ABC transporter permease subunit</fullName>
    </submittedName>
</protein>
<evidence type="ECO:0000256" key="5">
    <source>
        <dbReference type="ARBA" id="ARBA00022989"/>
    </source>
</evidence>
<dbReference type="Gene3D" id="1.10.3720.10">
    <property type="entry name" value="MetI-like"/>
    <property type="match status" value="1"/>
</dbReference>
<organism evidence="9 10">
    <name type="scientific">Metamycoplasma faucium</name>
    <dbReference type="NCBI Taxonomy" id="56142"/>
    <lineage>
        <taxon>Bacteria</taxon>
        <taxon>Bacillati</taxon>
        <taxon>Mycoplasmatota</taxon>
        <taxon>Mycoplasmoidales</taxon>
        <taxon>Metamycoplasmataceae</taxon>
        <taxon>Metamycoplasma</taxon>
    </lineage>
</organism>
<gene>
    <name evidence="9" type="ORF">LQ356_00395</name>
</gene>
<keyword evidence="4 7" id="KW-0812">Transmembrane</keyword>
<comment type="subcellular location">
    <subcellularLocation>
        <location evidence="1 7">Cell membrane</location>
        <topology evidence="1 7">Multi-pass membrane protein</topology>
    </subcellularLocation>
</comment>
<feature type="transmembrane region" description="Helical" evidence="7">
    <location>
        <begin position="124"/>
        <end position="147"/>
    </location>
</feature>
<evidence type="ECO:0000256" key="2">
    <source>
        <dbReference type="ARBA" id="ARBA00022448"/>
    </source>
</evidence>